<proteinExistence type="predicted"/>
<evidence type="ECO:0000313" key="1">
    <source>
        <dbReference type="EMBL" id="OPH84002.1"/>
    </source>
</evidence>
<keyword evidence="2" id="KW-1185">Reference proteome</keyword>
<name>A0A1V4I2F1_NITVU</name>
<comment type="caution">
    <text evidence="1">The sequence shown here is derived from an EMBL/GenBank/DDBJ whole genome shotgun (WGS) entry which is preliminary data.</text>
</comment>
<dbReference type="STRING" id="29421.B2M20_04015"/>
<protein>
    <submittedName>
        <fullName evidence="1">Uncharacterized protein</fullName>
    </submittedName>
</protein>
<evidence type="ECO:0000313" key="2">
    <source>
        <dbReference type="Proteomes" id="UP000189940"/>
    </source>
</evidence>
<organism evidence="1 2">
    <name type="scientific">Nitrobacter vulgaris</name>
    <dbReference type="NCBI Taxonomy" id="29421"/>
    <lineage>
        <taxon>Bacteria</taxon>
        <taxon>Pseudomonadati</taxon>
        <taxon>Pseudomonadota</taxon>
        <taxon>Alphaproteobacteria</taxon>
        <taxon>Hyphomicrobiales</taxon>
        <taxon>Nitrobacteraceae</taxon>
        <taxon>Nitrobacter</taxon>
    </lineage>
</organism>
<reference evidence="1 2" key="1">
    <citation type="submission" date="2017-02" db="EMBL/GenBank/DDBJ databases">
        <title>Genome sequence of the nitrite-oxidizing bacterium Nitrobacter vulgaris strain Ab1.</title>
        <authorList>
            <person name="Mellbye B.L."/>
            <person name="Davis E.W."/>
            <person name="Spieck E."/>
            <person name="Chang J.H."/>
            <person name="Bottomley P.J."/>
            <person name="Sayavedra-Soto L.A."/>
        </authorList>
    </citation>
    <scope>NUCLEOTIDE SEQUENCE [LARGE SCALE GENOMIC DNA]</scope>
    <source>
        <strain evidence="1 2">Ab1</strain>
    </source>
</reference>
<dbReference type="AlphaFoldDB" id="A0A1V4I2F1"/>
<sequence length="170" mass="18153">MAGGNGDSVAQKATRNSEATGLVQISVGKGPIKLGSEPTHIPFGDRPLADISADIGNAARVYLVLEHVRFDQPPGILFEVLIGDESAPGSYERVGRFNLFETRELLSFDITERFRSLVASNSRGMLVVTIRPAVGARSEAAASGSPEWSRLHALLEQAAVSIGVIRLDAR</sequence>
<accession>A0A1V4I2F1</accession>
<dbReference type="EMBL" id="MWPQ01000011">
    <property type="protein sequence ID" value="OPH84002.1"/>
    <property type="molecule type" value="Genomic_DNA"/>
</dbReference>
<dbReference type="Proteomes" id="UP000189940">
    <property type="component" value="Unassembled WGS sequence"/>
</dbReference>
<gene>
    <name evidence="1" type="ORF">B2M20_04015</name>
</gene>